<dbReference type="PANTHER" id="PTHR12758:SF19">
    <property type="entry name" value="APOPTOSIS INHIBITOR 5"/>
    <property type="match status" value="1"/>
</dbReference>
<comment type="caution">
    <text evidence="2">The sequence shown here is derived from an EMBL/GenBank/DDBJ whole genome shotgun (WGS) entry which is preliminary data.</text>
</comment>
<proteinExistence type="predicted"/>
<accession>A0ABD0N2A8</accession>
<dbReference type="PANTHER" id="PTHR12758">
    <property type="entry name" value="APOPTOSIS INHIBITOR 5-RELATED"/>
    <property type="match status" value="1"/>
</dbReference>
<evidence type="ECO:0000313" key="2">
    <source>
        <dbReference type="EMBL" id="KAL0155026.1"/>
    </source>
</evidence>
<dbReference type="Proteomes" id="UP001529510">
    <property type="component" value="Unassembled WGS sequence"/>
</dbReference>
<feature type="non-terminal residue" evidence="2">
    <location>
        <position position="1"/>
    </location>
</feature>
<name>A0ABD0N2A8_CIRMR</name>
<sequence>EFMPLPPEEENGENAANEEPKLQFSYVECLLFSFHQLGKKLPDFLIDKISAEKLKDFKI</sequence>
<protein>
    <submittedName>
        <fullName evidence="2">Uncharacterized protein</fullName>
    </submittedName>
</protein>
<reference evidence="2 3" key="1">
    <citation type="submission" date="2024-05" db="EMBL/GenBank/DDBJ databases">
        <title>Genome sequencing and assembly of Indian major carp, Cirrhinus mrigala (Hamilton, 1822).</title>
        <authorList>
            <person name="Mohindra V."/>
            <person name="Chowdhury L.M."/>
            <person name="Lal K."/>
            <person name="Jena J.K."/>
        </authorList>
    </citation>
    <scope>NUCLEOTIDE SEQUENCE [LARGE SCALE GENOMIC DNA]</scope>
    <source>
        <strain evidence="2">CM1030</strain>
        <tissue evidence="2">Blood</tissue>
    </source>
</reference>
<organism evidence="2 3">
    <name type="scientific">Cirrhinus mrigala</name>
    <name type="common">Mrigala</name>
    <dbReference type="NCBI Taxonomy" id="683832"/>
    <lineage>
        <taxon>Eukaryota</taxon>
        <taxon>Metazoa</taxon>
        <taxon>Chordata</taxon>
        <taxon>Craniata</taxon>
        <taxon>Vertebrata</taxon>
        <taxon>Euteleostomi</taxon>
        <taxon>Actinopterygii</taxon>
        <taxon>Neopterygii</taxon>
        <taxon>Teleostei</taxon>
        <taxon>Ostariophysi</taxon>
        <taxon>Cypriniformes</taxon>
        <taxon>Cyprinidae</taxon>
        <taxon>Labeoninae</taxon>
        <taxon>Labeonini</taxon>
        <taxon>Cirrhinus</taxon>
    </lineage>
</organism>
<dbReference type="Pfam" id="PF05918">
    <property type="entry name" value="API5"/>
    <property type="match status" value="1"/>
</dbReference>
<dbReference type="GO" id="GO:0006915">
    <property type="term" value="P:apoptotic process"/>
    <property type="evidence" value="ECO:0007669"/>
    <property type="project" value="UniProtKB-KW"/>
</dbReference>
<dbReference type="AlphaFoldDB" id="A0ABD0N2A8"/>
<gene>
    <name evidence="2" type="ORF">M9458_049289</name>
</gene>
<feature type="non-terminal residue" evidence="2">
    <location>
        <position position="59"/>
    </location>
</feature>
<evidence type="ECO:0000256" key="1">
    <source>
        <dbReference type="ARBA" id="ARBA00022703"/>
    </source>
</evidence>
<keyword evidence="1" id="KW-0053">Apoptosis</keyword>
<keyword evidence="3" id="KW-1185">Reference proteome</keyword>
<dbReference type="EMBL" id="JAMKFB020000025">
    <property type="protein sequence ID" value="KAL0155026.1"/>
    <property type="molecule type" value="Genomic_DNA"/>
</dbReference>
<dbReference type="InterPro" id="IPR008383">
    <property type="entry name" value="API5"/>
</dbReference>
<evidence type="ECO:0000313" key="3">
    <source>
        <dbReference type="Proteomes" id="UP001529510"/>
    </source>
</evidence>